<feature type="compositionally biased region" description="Low complexity" evidence="7">
    <location>
        <begin position="1190"/>
        <end position="1199"/>
    </location>
</feature>
<dbReference type="InterPro" id="IPR006849">
    <property type="entry name" value="Elp1"/>
</dbReference>
<dbReference type="UniPathway" id="UPA00988"/>
<evidence type="ECO:0000256" key="5">
    <source>
        <dbReference type="ARBA" id="ARBA00029535"/>
    </source>
</evidence>
<feature type="domain" description="ELP1 three-helical bundle" evidence="12">
    <location>
        <begin position="1109"/>
        <end position="1264"/>
    </location>
</feature>
<keyword evidence="6" id="KW-0539">Nucleus</keyword>
<dbReference type="InterPro" id="IPR015943">
    <property type="entry name" value="WD40/YVTN_repeat-like_dom_sf"/>
</dbReference>
<evidence type="ECO:0000259" key="9">
    <source>
        <dbReference type="Pfam" id="PF23797"/>
    </source>
</evidence>
<comment type="subcellular location">
    <subcellularLocation>
        <location evidence="6">Cytoplasm</location>
    </subcellularLocation>
    <subcellularLocation>
        <location evidence="6">Nucleus</location>
    </subcellularLocation>
</comment>
<feature type="region of interest" description="Disordered" evidence="7">
    <location>
        <begin position="1187"/>
        <end position="1217"/>
    </location>
</feature>
<dbReference type="Pfam" id="PF23925">
    <property type="entry name" value="A-sol_ELP1"/>
    <property type="match status" value="1"/>
</dbReference>
<organism evidence="13 14">
    <name type="scientific">Chenopodium quinoa</name>
    <name type="common">Quinoa</name>
    <dbReference type="NCBI Taxonomy" id="63459"/>
    <lineage>
        <taxon>Eukaryota</taxon>
        <taxon>Viridiplantae</taxon>
        <taxon>Streptophyta</taxon>
        <taxon>Embryophyta</taxon>
        <taxon>Tracheophyta</taxon>
        <taxon>Spermatophyta</taxon>
        <taxon>Magnoliopsida</taxon>
        <taxon>eudicotyledons</taxon>
        <taxon>Gunneridae</taxon>
        <taxon>Pentapetalae</taxon>
        <taxon>Caryophyllales</taxon>
        <taxon>Chenopodiaceae</taxon>
        <taxon>Chenopodioideae</taxon>
        <taxon>Atripliceae</taxon>
        <taxon>Chenopodium</taxon>
    </lineage>
</organism>
<evidence type="ECO:0000259" key="12">
    <source>
        <dbReference type="Pfam" id="PF23936"/>
    </source>
</evidence>
<dbReference type="Gramene" id="AUR62040952-RA">
    <property type="protein sequence ID" value="AUR62040952-RA:cds"/>
    <property type="gene ID" value="AUR62040952"/>
</dbReference>
<evidence type="ECO:0000256" key="7">
    <source>
        <dbReference type="SAM" id="MobiDB-lite"/>
    </source>
</evidence>
<dbReference type="GO" id="GO:0005634">
    <property type="term" value="C:nucleus"/>
    <property type="evidence" value="ECO:0007669"/>
    <property type="project" value="UniProtKB-SubCell"/>
</dbReference>
<dbReference type="GO" id="GO:0000049">
    <property type="term" value="F:tRNA binding"/>
    <property type="evidence" value="ECO:0007669"/>
    <property type="project" value="TreeGrafter"/>
</dbReference>
<comment type="pathway">
    <text evidence="1">tRNA modification; 5-methoxycarbonylmethyl-2-thiouridine-tRNA biosynthesis.</text>
</comment>
<dbReference type="Pfam" id="PF23936">
    <property type="entry name" value="HB_ELP1"/>
    <property type="match status" value="1"/>
</dbReference>
<dbReference type="InterPro" id="IPR056164">
    <property type="entry name" value="Beta-prop_ELP1_1st"/>
</dbReference>
<dbReference type="InterPro" id="IPR056166">
    <property type="entry name" value="TPR_ELP1"/>
</dbReference>
<feature type="compositionally biased region" description="Basic residues" evidence="7">
    <location>
        <begin position="1204"/>
        <end position="1214"/>
    </location>
</feature>
<name>A0A803N5S9_CHEQI</name>
<reference evidence="13" key="1">
    <citation type="journal article" date="2017" name="Nature">
        <title>The genome of Chenopodium quinoa.</title>
        <authorList>
            <person name="Jarvis D.E."/>
            <person name="Ho Y.S."/>
            <person name="Lightfoot D.J."/>
            <person name="Schmoeckel S.M."/>
            <person name="Li B."/>
            <person name="Borm T.J.A."/>
            <person name="Ohyanagi H."/>
            <person name="Mineta K."/>
            <person name="Michell C.T."/>
            <person name="Saber N."/>
            <person name="Kharbatia N.M."/>
            <person name="Rupper R.R."/>
            <person name="Sharp A.R."/>
            <person name="Dally N."/>
            <person name="Boughton B.A."/>
            <person name="Woo Y.H."/>
            <person name="Gao G."/>
            <person name="Schijlen E.G.W.M."/>
            <person name="Guo X."/>
            <person name="Momin A.A."/>
            <person name="Negrao S."/>
            <person name="Al-Babili S."/>
            <person name="Gehring C."/>
            <person name="Roessner U."/>
            <person name="Jung C."/>
            <person name="Murphy K."/>
            <person name="Arold S.T."/>
            <person name="Gojobori T."/>
            <person name="van der Linden C.G."/>
            <person name="van Loo E.N."/>
            <person name="Jellen E.N."/>
            <person name="Maughan P.J."/>
            <person name="Tester M."/>
        </authorList>
    </citation>
    <scope>NUCLEOTIDE SEQUENCE [LARGE SCALE GENOMIC DNA]</scope>
    <source>
        <strain evidence="13">cv. PI 614886</strain>
    </source>
</reference>
<dbReference type="OrthoDB" id="40048at2759"/>
<accession>A0A803N5S9</accession>
<dbReference type="EnsemblPlants" id="AUR62040952-RA">
    <property type="protein sequence ID" value="AUR62040952-RA:cds"/>
    <property type="gene ID" value="AUR62040952"/>
</dbReference>
<evidence type="ECO:0000256" key="4">
    <source>
        <dbReference type="ARBA" id="ARBA00022694"/>
    </source>
</evidence>
<dbReference type="GO" id="GO:0005829">
    <property type="term" value="C:cytosol"/>
    <property type="evidence" value="ECO:0007669"/>
    <property type="project" value="TreeGrafter"/>
</dbReference>
<evidence type="ECO:0000256" key="1">
    <source>
        <dbReference type="ARBA" id="ARBA00005043"/>
    </source>
</evidence>
<evidence type="ECO:0000256" key="2">
    <source>
        <dbReference type="ARBA" id="ARBA00006086"/>
    </source>
</evidence>
<gene>
    <name evidence="13" type="primary">LOC110735340</name>
</gene>
<dbReference type="GO" id="GO:0002926">
    <property type="term" value="P:tRNA wobble base 5-methoxycarbonylmethyl-2-thiouridinylation"/>
    <property type="evidence" value="ECO:0007669"/>
    <property type="project" value="TreeGrafter"/>
</dbReference>
<dbReference type="InterPro" id="IPR056165">
    <property type="entry name" value="Beta-prop_ELP1_2nd"/>
</dbReference>
<sequence length="1322" mass="148088">MKNLKLSSEISVSLELQSDGEQILFSAIDIERNRLFFASSSNLIYTSQFPSHQNAKAQSGIILSADVQSLDLEVDDAITSFDYLLEKEALIIGTSSGFLLLYVVDCNATEVVGRVDGGVKCISPSPDGDLLAVTTGLGQLLVMTHDWDVLYETAFEDHPEDVDVSESTNSTIYSHGNPISWRGDGRYFATLSKMQNLRKIKVWERDTGLLHSSSDPKPFCSETLEWMPSGAKIATVYDRRNENMCPSIAFFERNGLERSSFSIKEISDAAVEVLKWNCSSDLLCALVRCEKYYSLKVWFFSNNHWYLKQEIRYSRQERPQLMCDPTKPLQLICWTSTGHISVYNFVWITAVMDNSVALVIDGSNILVTPLSLSLIPPPMYSFKLIFPSAVREMAFYSNNSKILLAAFLSDESFCVVELPALSLWEDLEGKEFAVEASVCEMAFGSLLHLEWLDSHLLLGVSHFGFNHEKCLSLAASKNDHMGYQLVEIGVLCSENHVPDSVTCSSWNVKISNQFFVQKLVISIAPNPAKSGSAFVQFNGGDVFEYVSQASMLQSTSGPHFEKYNAVTLSSSCPWMTVANVTSGVQLRPLLFGLNEHGVLHVDGAILCNNCSTFSIYSNSSDKIITHLILATKQDLLYIVDISDVLAGNALVKYENFMRVASKRKEEESRNFINIWERGAKIVGVLHGDEATVILQTIRGNLECIYPRKLVLTSITNALVQKRFKDALLMIRRHRIDFNIVVDYCGWQAFLPFASDFVKQVNNLSYITEFVCAIKDENTTVKLYKDCISFPSSDEKDVHTGLLGDSDHKSKVSGVLLAIRRALEEHVPESPARELCILTTLARNDPPALEEALARIKITREMELSGSNEQRRTSYPSAEEALKHLLWLSDADAVFEVALGLYDLNLAAIVALNSQRDPKEFLPFLQELECMPTLLMQYRVDLRLRRYEKALKHIISAGETYHSDCMALLKDQPQLFPLGLQLFSDHSKRMQIYEAWGDHLIDKKCFEEAAMTYLCCSCLEKSLKAYRDCGHWSGVLTVAGLLKFDKEEVLKLAHELCEELQALGKPAEAAKIALEYCGDVNSAISLLVSAREWEEALRIAFMHRNDDLITEVKSASTECAGILVSEYEEGLEKIGKYLTRYLAVRQRRLMLAAKLRSEEHSVNDIDDDTISEASSNFSGMSAYTTGTSKVSTASMTSRTSSRARENKRKKNKGKIRAGSPGEELALVDHLKGMAMTVGARRELKSLLSTLLMLGMEEAARKLQHIGETFQFSQVAAVKLAEDANSTEIVDDQTYALDRYLKKVKNEECDSEPFSWRSKILILP</sequence>
<evidence type="ECO:0000256" key="6">
    <source>
        <dbReference type="PIRNR" id="PIRNR017233"/>
    </source>
</evidence>
<evidence type="ECO:0000259" key="11">
    <source>
        <dbReference type="Pfam" id="PF23925"/>
    </source>
</evidence>
<keyword evidence="14" id="KW-1185">Reference proteome</keyword>
<keyword evidence="4" id="KW-0819">tRNA processing</keyword>
<dbReference type="PIRSF" id="PIRSF017233">
    <property type="entry name" value="IKAP"/>
    <property type="match status" value="1"/>
</dbReference>
<dbReference type="Gene3D" id="2.130.10.10">
    <property type="entry name" value="YVTN repeat-like/Quinoprotein amine dehydrogenase"/>
    <property type="match status" value="1"/>
</dbReference>
<dbReference type="GO" id="GO:0033588">
    <property type="term" value="C:elongator holoenzyme complex"/>
    <property type="evidence" value="ECO:0007669"/>
    <property type="project" value="InterPro"/>
</dbReference>
<feature type="domain" description="ELP1 N-terminal second beta-propeller" evidence="9">
    <location>
        <begin position="359"/>
        <end position="682"/>
    </location>
</feature>
<dbReference type="Proteomes" id="UP000596660">
    <property type="component" value="Unplaced"/>
</dbReference>
<feature type="domain" description="ELP1 alpha-solenoid" evidence="11">
    <location>
        <begin position="707"/>
        <end position="927"/>
    </location>
</feature>
<dbReference type="Pfam" id="PF23797">
    <property type="entry name" value="Beta-prop_ELP1_2nd"/>
    <property type="match status" value="1"/>
</dbReference>
<dbReference type="Gene3D" id="1.25.40.470">
    <property type="match status" value="1"/>
</dbReference>
<evidence type="ECO:0000313" key="13">
    <source>
        <dbReference type="EnsemblPlants" id="AUR62040952-RA:cds"/>
    </source>
</evidence>
<feature type="domain" description="ELP1 first N-terminal beta-propeller" evidence="8">
    <location>
        <begin position="164"/>
        <end position="320"/>
    </location>
</feature>
<evidence type="ECO:0000259" key="8">
    <source>
        <dbReference type="Pfam" id="PF04762"/>
    </source>
</evidence>
<protein>
    <recommendedName>
        <fullName evidence="5 6">Elongator complex protein 1</fullName>
    </recommendedName>
</protein>
<comment type="function">
    <text evidence="6">Component of the elongator complex which is required for multiple tRNA modifications, including mcm5U (5-methoxycarbonylmethyl uridine), mcm5s2U (5-methoxycarbonylmethyl-2-thiouridine), and ncm5U (5-carbamoylmethyl uridine). The elongator complex catalyzes formation of carboxymethyluridine in the wobble base at position 34 in tRNAs.</text>
</comment>
<dbReference type="PANTHER" id="PTHR12747">
    <property type="entry name" value="ELONGATOR COMPLEX PROTEIN 1"/>
    <property type="match status" value="1"/>
</dbReference>
<dbReference type="InterPro" id="IPR056169">
    <property type="entry name" value="HB_ELP1"/>
</dbReference>
<evidence type="ECO:0000256" key="3">
    <source>
        <dbReference type="ARBA" id="ARBA00022490"/>
    </source>
</evidence>
<dbReference type="OMA" id="WRESLYC"/>
<dbReference type="PANTHER" id="PTHR12747:SF0">
    <property type="entry name" value="ELONGATOR COMPLEX PROTEIN 1"/>
    <property type="match status" value="1"/>
</dbReference>
<proteinExistence type="inferred from homology"/>
<dbReference type="Pfam" id="PF04762">
    <property type="entry name" value="Beta-prop_ELP1_1st"/>
    <property type="match status" value="2"/>
</dbReference>
<feature type="domain" description="ELP1 TPR" evidence="10">
    <location>
        <begin position="936"/>
        <end position="1097"/>
    </location>
</feature>
<dbReference type="Pfam" id="PF23878">
    <property type="entry name" value="TPR_ELP1"/>
    <property type="match status" value="1"/>
</dbReference>
<dbReference type="SUPFAM" id="SSF69322">
    <property type="entry name" value="Tricorn protease domain 2"/>
    <property type="match status" value="1"/>
</dbReference>
<keyword evidence="3 6" id="KW-0963">Cytoplasm</keyword>
<evidence type="ECO:0000259" key="10">
    <source>
        <dbReference type="Pfam" id="PF23878"/>
    </source>
</evidence>
<feature type="domain" description="ELP1 first N-terminal beta-propeller" evidence="8">
    <location>
        <begin position="1"/>
        <end position="159"/>
    </location>
</feature>
<dbReference type="InterPro" id="IPR056167">
    <property type="entry name" value="A-sol_ELP1"/>
</dbReference>
<evidence type="ECO:0000313" key="14">
    <source>
        <dbReference type="Proteomes" id="UP000596660"/>
    </source>
</evidence>
<reference evidence="13" key="2">
    <citation type="submission" date="2021-03" db="UniProtKB">
        <authorList>
            <consortium name="EnsemblPlants"/>
        </authorList>
    </citation>
    <scope>IDENTIFICATION</scope>
</reference>
<comment type="similarity">
    <text evidence="2 6">Belongs to the ELP1/IKA1 family.</text>
</comment>